<dbReference type="CDD" id="cd00761">
    <property type="entry name" value="Glyco_tranf_GTA_type"/>
    <property type="match status" value="1"/>
</dbReference>
<sequence>MRIPTVSAVICTRNRGESAVVAVESILANDHPAFELIVIDQSTDTTTATALRRFQRDRRLRYIATATKGLGIARNIGLQLAHGPLVAFTDDDCRVPANWLRVIEEEFQHEPQAAVLFCNVLPGPHDASAGFIPAYQRQQRTVVKSFLGKCRARGIGAGMAVRRDPVLAIGGFDEALGAGGKFPSAEDADIALRAIAHGWYVIETPATYVIHDGFRTWAEARELAARDWEGLGAAYIKPLKAGHWRAVVVLGYELLVPALLEPLLPLLRLRRPRGLGRLVALIRGCVRGLAHSVDRERLVYRSIAATSTVERLL</sequence>
<organism evidence="2 3">
    <name type="scientific">Chloroflexus islandicus</name>
    <dbReference type="NCBI Taxonomy" id="1707952"/>
    <lineage>
        <taxon>Bacteria</taxon>
        <taxon>Bacillati</taxon>
        <taxon>Chloroflexota</taxon>
        <taxon>Chloroflexia</taxon>
        <taxon>Chloroflexales</taxon>
        <taxon>Chloroflexineae</taxon>
        <taxon>Chloroflexaceae</taxon>
        <taxon>Chloroflexus</taxon>
    </lineage>
</organism>
<dbReference type="Pfam" id="PF00535">
    <property type="entry name" value="Glycos_transf_2"/>
    <property type="match status" value="1"/>
</dbReference>
<dbReference type="STRING" id="1707952.A6A03_15255"/>
<keyword evidence="2" id="KW-0808">Transferase</keyword>
<feature type="domain" description="Glycosyltransferase 2-like" evidence="1">
    <location>
        <begin position="7"/>
        <end position="120"/>
    </location>
</feature>
<dbReference type="RefSeq" id="WP_066787936.1">
    <property type="nucleotide sequence ID" value="NZ_LWQS01000057.1"/>
</dbReference>
<dbReference type="InterPro" id="IPR050834">
    <property type="entry name" value="Glycosyltransf_2"/>
</dbReference>
<dbReference type="AlphaFoldDB" id="A0A178M8Z9"/>
<evidence type="ECO:0000313" key="2">
    <source>
        <dbReference type="EMBL" id="OAN45261.1"/>
    </source>
</evidence>
<dbReference type="PANTHER" id="PTHR43685:SF2">
    <property type="entry name" value="GLYCOSYLTRANSFERASE 2-LIKE DOMAIN-CONTAINING PROTEIN"/>
    <property type="match status" value="1"/>
</dbReference>
<dbReference type="OrthoDB" id="147150at2"/>
<dbReference type="EMBL" id="LWQS01000057">
    <property type="protein sequence ID" value="OAN45261.1"/>
    <property type="molecule type" value="Genomic_DNA"/>
</dbReference>
<keyword evidence="3" id="KW-1185">Reference proteome</keyword>
<gene>
    <name evidence="2" type="ORF">A6A03_15255</name>
</gene>
<dbReference type="Gene3D" id="3.90.550.10">
    <property type="entry name" value="Spore Coat Polysaccharide Biosynthesis Protein SpsA, Chain A"/>
    <property type="match status" value="1"/>
</dbReference>
<evidence type="ECO:0000259" key="1">
    <source>
        <dbReference type="Pfam" id="PF00535"/>
    </source>
</evidence>
<dbReference type="InterPro" id="IPR001173">
    <property type="entry name" value="Glyco_trans_2-like"/>
</dbReference>
<evidence type="ECO:0000313" key="3">
    <source>
        <dbReference type="Proteomes" id="UP000078287"/>
    </source>
</evidence>
<accession>A0A178M8Z9</accession>
<name>A0A178M8Z9_9CHLR</name>
<dbReference type="InterPro" id="IPR029044">
    <property type="entry name" value="Nucleotide-diphossugar_trans"/>
</dbReference>
<proteinExistence type="predicted"/>
<reference evidence="2 3" key="1">
    <citation type="submission" date="2016-04" db="EMBL/GenBank/DDBJ databases">
        <title>Chloroflexus islandicus sp. nov., a thermophilic filamentous anoxygenic phototrophic bacterium from geyser Strokkur (Iceland).</title>
        <authorList>
            <person name="Gaisin V.A."/>
            <person name="Kalashnikov A.M."/>
            <person name="Sukhacheva M.V."/>
            <person name="Grouzdev D.S."/>
            <person name="Ivanov T.M."/>
            <person name="Kuznetsov B."/>
            <person name="Gorlenko V.M."/>
        </authorList>
    </citation>
    <scope>NUCLEOTIDE SEQUENCE [LARGE SCALE GENOMIC DNA]</scope>
    <source>
        <strain evidence="3">isl-2</strain>
    </source>
</reference>
<protein>
    <submittedName>
        <fullName evidence="2">Glycosyl transferase</fullName>
    </submittedName>
</protein>
<dbReference type="PANTHER" id="PTHR43685">
    <property type="entry name" value="GLYCOSYLTRANSFERASE"/>
    <property type="match status" value="1"/>
</dbReference>
<dbReference type="GO" id="GO:0016740">
    <property type="term" value="F:transferase activity"/>
    <property type="evidence" value="ECO:0007669"/>
    <property type="project" value="UniProtKB-KW"/>
</dbReference>
<dbReference type="SUPFAM" id="SSF53448">
    <property type="entry name" value="Nucleotide-diphospho-sugar transferases"/>
    <property type="match status" value="1"/>
</dbReference>
<comment type="caution">
    <text evidence="2">The sequence shown here is derived from an EMBL/GenBank/DDBJ whole genome shotgun (WGS) entry which is preliminary data.</text>
</comment>
<dbReference type="Proteomes" id="UP000078287">
    <property type="component" value="Unassembled WGS sequence"/>
</dbReference>